<dbReference type="InterPro" id="IPR035994">
    <property type="entry name" value="Nucleoside_phosphorylase_sf"/>
</dbReference>
<keyword evidence="2" id="KW-1185">Reference proteome</keyword>
<dbReference type="GO" id="GO:0009116">
    <property type="term" value="P:nucleoside metabolic process"/>
    <property type="evidence" value="ECO:0007669"/>
    <property type="project" value="InterPro"/>
</dbReference>
<name>A0A9W9WTR8_9EURO</name>
<dbReference type="Gene3D" id="3.40.50.1580">
    <property type="entry name" value="Nucleoside phosphorylase domain"/>
    <property type="match status" value="1"/>
</dbReference>
<dbReference type="AlphaFoldDB" id="A0A9W9WTR8"/>
<evidence type="ECO:0000313" key="1">
    <source>
        <dbReference type="EMBL" id="KAJ5475365.1"/>
    </source>
</evidence>
<dbReference type="Proteomes" id="UP001148312">
    <property type="component" value="Unassembled WGS sequence"/>
</dbReference>
<organism evidence="1 2">
    <name type="scientific">Penicillium diatomitis</name>
    <dbReference type="NCBI Taxonomy" id="2819901"/>
    <lineage>
        <taxon>Eukaryota</taxon>
        <taxon>Fungi</taxon>
        <taxon>Dikarya</taxon>
        <taxon>Ascomycota</taxon>
        <taxon>Pezizomycotina</taxon>
        <taxon>Eurotiomycetes</taxon>
        <taxon>Eurotiomycetidae</taxon>
        <taxon>Eurotiales</taxon>
        <taxon>Aspergillaceae</taxon>
        <taxon>Penicillium</taxon>
    </lineage>
</organism>
<reference evidence="1" key="1">
    <citation type="submission" date="2022-12" db="EMBL/GenBank/DDBJ databases">
        <authorList>
            <person name="Petersen C."/>
        </authorList>
    </citation>
    <scope>NUCLEOTIDE SEQUENCE</scope>
    <source>
        <strain evidence="1">IBT 30728</strain>
    </source>
</reference>
<gene>
    <name evidence="1" type="ORF">N7539_008431</name>
</gene>
<protein>
    <submittedName>
        <fullName evidence="1">Nucleoside phosphorylase domain-containing protein</fullName>
    </submittedName>
</protein>
<comment type="caution">
    <text evidence="1">The sequence shown here is derived from an EMBL/GenBank/DDBJ whole genome shotgun (WGS) entry which is preliminary data.</text>
</comment>
<dbReference type="GO" id="GO:0003824">
    <property type="term" value="F:catalytic activity"/>
    <property type="evidence" value="ECO:0007669"/>
    <property type="project" value="InterPro"/>
</dbReference>
<evidence type="ECO:0000313" key="2">
    <source>
        <dbReference type="Proteomes" id="UP001148312"/>
    </source>
</evidence>
<dbReference type="GeneID" id="81628281"/>
<dbReference type="EMBL" id="JAPWDQ010000012">
    <property type="protein sequence ID" value="KAJ5475365.1"/>
    <property type="molecule type" value="Genomic_DNA"/>
</dbReference>
<dbReference type="RefSeq" id="XP_056787123.1">
    <property type="nucleotide sequence ID" value="XM_056938031.1"/>
</dbReference>
<sequence>MCPTQNTSMSHLIRGLAAINQEECIDAQASTKNQQHTTDSSDLRRDQLNQDLDLYCVETEVIRGICDYADSHKNKEC</sequence>
<reference evidence="1" key="2">
    <citation type="journal article" date="2023" name="IMA Fungus">
        <title>Comparative genomic study of the Penicillium genus elucidates a diverse pangenome and 15 lateral gene transfer events.</title>
        <authorList>
            <person name="Petersen C."/>
            <person name="Sorensen T."/>
            <person name="Nielsen M.R."/>
            <person name="Sondergaard T.E."/>
            <person name="Sorensen J.L."/>
            <person name="Fitzpatrick D.A."/>
            <person name="Frisvad J.C."/>
            <person name="Nielsen K.L."/>
        </authorList>
    </citation>
    <scope>NUCLEOTIDE SEQUENCE</scope>
    <source>
        <strain evidence="1">IBT 30728</strain>
    </source>
</reference>
<proteinExistence type="predicted"/>
<accession>A0A9W9WTR8</accession>